<reference evidence="2 3" key="1">
    <citation type="journal article" date="2011" name="J. Gen. Appl. Microbiol.">
        <title>Draft genome sequencing of the enigmatic yeast Saitoella complicata.</title>
        <authorList>
            <person name="Nishida H."/>
            <person name="Hamamoto M."/>
            <person name="Sugiyama J."/>
        </authorList>
    </citation>
    <scope>NUCLEOTIDE SEQUENCE [LARGE SCALE GENOMIC DNA]</scope>
    <source>
        <strain evidence="2 3">NRRL Y-17804</strain>
    </source>
</reference>
<accession>A0A0E9NJF2</accession>
<evidence type="ECO:0000313" key="3">
    <source>
        <dbReference type="Proteomes" id="UP000033140"/>
    </source>
</evidence>
<comment type="caution">
    <text evidence="2">The sequence shown here is derived from an EMBL/GenBank/DDBJ whole genome shotgun (WGS) entry which is preliminary data.</text>
</comment>
<reference evidence="2 3" key="3">
    <citation type="journal article" date="2015" name="Genome Announc.">
        <title>Draft Genome Sequence of the Archiascomycetous Yeast Saitoella complicata.</title>
        <authorList>
            <person name="Yamauchi K."/>
            <person name="Kondo S."/>
            <person name="Hamamoto M."/>
            <person name="Takahashi Y."/>
            <person name="Ogura Y."/>
            <person name="Hayashi T."/>
            <person name="Nishida H."/>
        </authorList>
    </citation>
    <scope>NUCLEOTIDE SEQUENCE [LARGE SCALE GENOMIC DNA]</scope>
    <source>
        <strain evidence="2 3">NRRL Y-17804</strain>
    </source>
</reference>
<dbReference type="AlphaFoldDB" id="A0A0E9NJF2"/>
<protein>
    <submittedName>
        <fullName evidence="2">Uncharacterized protein</fullName>
    </submittedName>
</protein>
<evidence type="ECO:0000313" key="2">
    <source>
        <dbReference type="EMBL" id="GAO49530.1"/>
    </source>
</evidence>
<keyword evidence="3" id="KW-1185">Reference proteome</keyword>
<name>A0A0E9NJF2_SAICN</name>
<keyword evidence="1" id="KW-0732">Signal</keyword>
<proteinExistence type="predicted"/>
<feature type="chain" id="PRO_5002430678" evidence="1">
    <location>
        <begin position="18"/>
        <end position="207"/>
    </location>
</feature>
<sequence length="207" mass="23112">MSFVFLWCFQISSVGMCVNSICSTCSTWYNGVGDQRPRKNAMELILYRRQIKQRLSSMLISGGEHTQGFRILASPGTFVQFQANVPVSRSSMGQIITHQTPPLILQFEPGLRSGNKRQGPRFILPSSCFSKPPNGLSLRPIPQPIPRPINMGVGTFMVIMKCIKCMKRGLRSTLPVPVSQPSMPIFTDIHDDNLEDYPTPEISVDLP</sequence>
<gene>
    <name evidence="2" type="ORF">G7K_3679-t1</name>
</gene>
<organism evidence="2 3">
    <name type="scientific">Saitoella complicata (strain BCRC 22490 / CBS 7301 / JCM 7358 / NBRC 10748 / NRRL Y-17804)</name>
    <dbReference type="NCBI Taxonomy" id="698492"/>
    <lineage>
        <taxon>Eukaryota</taxon>
        <taxon>Fungi</taxon>
        <taxon>Dikarya</taxon>
        <taxon>Ascomycota</taxon>
        <taxon>Taphrinomycotina</taxon>
        <taxon>Taphrinomycotina incertae sedis</taxon>
        <taxon>Saitoella</taxon>
    </lineage>
</organism>
<evidence type="ECO:0000256" key="1">
    <source>
        <dbReference type="SAM" id="SignalP"/>
    </source>
</evidence>
<dbReference type="Proteomes" id="UP000033140">
    <property type="component" value="Unassembled WGS sequence"/>
</dbReference>
<feature type="signal peptide" evidence="1">
    <location>
        <begin position="1"/>
        <end position="17"/>
    </location>
</feature>
<reference evidence="2 3" key="2">
    <citation type="journal article" date="2014" name="J. Gen. Appl. Microbiol.">
        <title>The early diverging ascomycetous budding yeast Saitoella complicata has three histone deacetylases belonging to the Clr6, Hos2, and Rpd3 lineages.</title>
        <authorList>
            <person name="Nishida H."/>
            <person name="Matsumoto T."/>
            <person name="Kondo S."/>
            <person name="Hamamoto M."/>
            <person name="Yoshikawa H."/>
        </authorList>
    </citation>
    <scope>NUCLEOTIDE SEQUENCE [LARGE SCALE GENOMIC DNA]</scope>
    <source>
        <strain evidence="2 3">NRRL Y-17804</strain>
    </source>
</reference>
<dbReference type="EMBL" id="BACD03000023">
    <property type="protein sequence ID" value="GAO49530.1"/>
    <property type="molecule type" value="Genomic_DNA"/>
</dbReference>